<proteinExistence type="predicted"/>
<dbReference type="Gene3D" id="1.20.120.520">
    <property type="entry name" value="nmb1532 protein domain like"/>
    <property type="match status" value="1"/>
</dbReference>
<name>A0ABU2BTH4_9ACTN</name>
<evidence type="ECO:0000313" key="2">
    <source>
        <dbReference type="EMBL" id="MDR7361938.1"/>
    </source>
</evidence>
<evidence type="ECO:0000259" key="1">
    <source>
        <dbReference type="Pfam" id="PF01814"/>
    </source>
</evidence>
<dbReference type="EMBL" id="JAVDYG010000001">
    <property type="protein sequence ID" value="MDR7361938.1"/>
    <property type="molecule type" value="Genomic_DNA"/>
</dbReference>
<organism evidence="2 3">
    <name type="scientific">Nocardioides marmoribigeumensis</name>
    <dbReference type="NCBI Taxonomy" id="433649"/>
    <lineage>
        <taxon>Bacteria</taxon>
        <taxon>Bacillati</taxon>
        <taxon>Actinomycetota</taxon>
        <taxon>Actinomycetes</taxon>
        <taxon>Propionibacteriales</taxon>
        <taxon>Nocardioidaceae</taxon>
        <taxon>Nocardioides</taxon>
    </lineage>
</organism>
<gene>
    <name evidence="2" type="ORF">J2S63_001491</name>
</gene>
<dbReference type="Proteomes" id="UP001183648">
    <property type="component" value="Unassembled WGS sequence"/>
</dbReference>
<comment type="caution">
    <text evidence="2">The sequence shown here is derived from an EMBL/GenBank/DDBJ whole genome shotgun (WGS) entry which is preliminary data.</text>
</comment>
<keyword evidence="3" id="KW-1185">Reference proteome</keyword>
<dbReference type="InterPro" id="IPR012312">
    <property type="entry name" value="Hemerythrin-like"/>
</dbReference>
<dbReference type="PANTHER" id="PTHR35585:SF1">
    <property type="entry name" value="HHE DOMAIN PROTEIN (AFU_ORTHOLOGUE AFUA_4G00730)"/>
    <property type="match status" value="1"/>
</dbReference>
<dbReference type="Pfam" id="PF01814">
    <property type="entry name" value="Hemerythrin"/>
    <property type="match status" value="1"/>
</dbReference>
<protein>
    <submittedName>
        <fullName evidence="2">Hemerythrin superfamily protein</fullName>
    </submittedName>
</protein>
<sequence length="186" mass="20123">MTDTKDLPEGDVVAILLEQHQRIEDLLDEVGTSEGDERQQLFEELRALLAVHETAEEMVLRPVTIDVAGKDVADARNDEEREANKVLKTLEAVDAAGDDFLTTFEELRAAVLAHAKAEETEEFPAILAGCDEDQRRGMGTLLRAAEKVAPTRAHPIAAGSPVRQAALGPMASVVDRTRDAISAALS</sequence>
<accession>A0ABU2BTH4</accession>
<evidence type="ECO:0000313" key="3">
    <source>
        <dbReference type="Proteomes" id="UP001183648"/>
    </source>
</evidence>
<reference evidence="2 3" key="1">
    <citation type="submission" date="2023-07" db="EMBL/GenBank/DDBJ databases">
        <title>Sequencing the genomes of 1000 actinobacteria strains.</title>
        <authorList>
            <person name="Klenk H.-P."/>
        </authorList>
    </citation>
    <scope>NUCLEOTIDE SEQUENCE [LARGE SCALE GENOMIC DNA]</scope>
    <source>
        <strain evidence="2 3">DSM 19426</strain>
    </source>
</reference>
<dbReference type="PANTHER" id="PTHR35585">
    <property type="entry name" value="HHE DOMAIN PROTEIN (AFU_ORTHOLOGUE AFUA_4G00730)"/>
    <property type="match status" value="1"/>
</dbReference>
<dbReference type="RefSeq" id="WP_310300684.1">
    <property type="nucleotide sequence ID" value="NZ_BAAAPS010000008.1"/>
</dbReference>
<feature type="domain" description="Hemerythrin-like" evidence="1">
    <location>
        <begin position="12"/>
        <end position="126"/>
    </location>
</feature>